<evidence type="ECO:0000259" key="2">
    <source>
        <dbReference type="Pfam" id="PF02543"/>
    </source>
</evidence>
<feature type="domain" description="Carbamoyltransferase C-terminal" evidence="3">
    <location>
        <begin position="387"/>
        <end position="559"/>
    </location>
</feature>
<dbReference type="InterPro" id="IPR043129">
    <property type="entry name" value="ATPase_NBD"/>
</dbReference>
<comment type="caution">
    <text evidence="4">The sequence shown here is derived from an EMBL/GenBank/DDBJ whole genome shotgun (WGS) entry which is preliminary data.</text>
</comment>
<protein>
    <submittedName>
        <fullName evidence="4">Decarbamoylnovobiocin carbamoyltransferase</fullName>
        <ecNumber evidence="4">2.1.3.12</ecNumber>
    </submittedName>
</protein>
<dbReference type="InterPro" id="IPR038152">
    <property type="entry name" value="Carbam_trans_C_sf"/>
</dbReference>
<evidence type="ECO:0000259" key="3">
    <source>
        <dbReference type="Pfam" id="PF16861"/>
    </source>
</evidence>
<organism evidence="4 5">
    <name type="scientific">Enhygromyxa salina</name>
    <dbReference type="NCBI Taxonomy" id="215803"/>
    <lineage>
        <taxon>Bacteria</taxon>
        <taxon>Pseudomonadati</taxon>
        <taxon>Myxococcota</taxon>
        <taxon>Polyangia</taxon>
        <taxon>Nannocystales</taxon>
        <taxon>Nannocystaceae</taxon>
        <taxon>Enhygromyxa</taxon>
    </lineage>
</organism>
<dbReference type="InterPro" id="IPR031730">
    <property type="entry name" value="Carbam_trans_C"/>
</dbReference>
<dbReference type="Pfam" id="PF02543">
    <property type="entry name" value="Carbam_trans_N"/>
    <property type="match status" value="1"/>
</dbReference>
<keyword evidence="5" id="KW-1185">Reference proteome</keyword>
<proteinExistence type="inferred from homology"/>
<feature type="domain" description="Carbamoyltransferase" evidence="2">
    <location>
        <begin position="23"/>
        <end position="333"/>
    </location>
</feature>
<dbReference type="EMBL" id="PVNK01000119">
    <property type="protein sequence ID" value="PRQ02403.1"/>
    <property type="molecule type" value="Genomic_DNA"/>
</dbReference>
<reference evidence="4 5" key="1">
    <citation type="submission" date="2018-03" db="EMBL/GenBank/DDBJ databases">
        <title>Draft Genome Sequences of the Obligatory Marine Myxobacteria Enhygromyxa salina SWB005.</title>
        <authorList>
            <person name="Poehlein A."/>
            <person name="Moghaddam J.A."/>
            <person name="Harms H."/>
            <person name="Alanjari M."/>
            <person name="Koenig G.M."/>
            <person name="Daniel R."/>
            <person name="Schaeberle T.F."/>
        </authorList>
    </citation>
    <scope>NUCLEOTIDE SEQUENCE [LARGE SCALE GENOMIC DNA]</scope>
    <source>
        <strain evidence="4 5">SWB005</strain>
    </source>
</reference>
<dbReference type="OrthoDB" id="9780777at2"/>
<evidence type="ECO:0000313" key="4">
    <source>
        <dbReference type="EMBL" id="PRQ02403.1"/>
    </source>
</evidence>
<dbReference type="GO" id="GO:0016740">
    <property type="term" value="F:transferase activity"/>
    <property type="evidence" value="ECO:0007669"/>
    <property type="project" value="UniProtKB-KW"/>
</dbReference>
<dbReference type="Gene3D" id="3.90.870.20">
    <property type="entry name" value="Carbamoyltransferase, C-terminal domain"/>
    <property type="match status" value="1"/>
</dbReference>
<dbReference type="Proteomes" id="UP000237968">
    <property type="component" value="Unassembled WGS sequence"/>
</dbReference>
<evidence type="ECO:0000256" key="1">
    <source>
        <dbReference type="ARBA" id="ARBA00006129"/>
    </source>
</evidence>
<dbReference type="InterPro" id="IPR051338">
    <property type="entry name" value="NodU/CmcH_Carbamoyltrnsfr"/>
</dbReference>
<dbReference type="EC" id="2.1.3.12" evidence="4"/>
<dbReference type="SUPFAM" id="SSF53067">
    <property type="entry name" value="Actin-like ATPase domain"/>
    <property type="match status" value="1"/>
</dbReference>
<name>A0A2S9YBC1_9BACT</name>
<sequence>MRVIGICGGLNTDTRRSLPEGRAYAHDAAASLLVDGELVAASEQERHTRWKHTTRHPVDAVATCLELGGLGPEDIDRWAYYVAEDKLDEIIAYAALHDSSLVDVGGRELLARTLGEALGATIDPAKLCFVSHHVAHAVSAYAGSGFTDSLVVSYDGGGDDGHGKIFDVRGGRYRLLARLAKDGSLGQFYAKSIAHLGYARFDEYKVMGLAPYGDPARYLPTLRQAYTLEPRGHVRVELAALEGLDLGPRRARGGPFEPHHHDVAAAIQAALEEMAFHLIGAWQRATGQRKLCLVGGVALNCSFNGKLLARGWFDELFVQPAAHDAGCSLGAAIHAYQEAEARPPVSPLRHVFVGSPCPEAKDLEAELQRWSALLSYERCADAPAAAAARLAAGEVIGWFQGRSEFGPRALGNRSILADPRPASNKDRVNAMIKKREAYRPFAPSVLEDRAAELFELDGPARCYRYMNVVAEVRPEQRERLGAVTHVDGSARVQTVSRATNPRYSALIEAFADLTGLPVVLNTSFNNFAEPIVDAPRDAIVCFLTTGLDRLVIGDFVVSKGEVAAERPAALAQLVPSLPSYARLDGEAIELAPPRERRLALAPELARALAEADGVRTLAELLGAAPSSTLAASVFELWQERAVCLAPRGA</sequence>
<comment type="similarity">
    <text evidence="1">Belongs to the NodU/CmcH family.</text>
</comment>
<dbReference type="Pfam" id="PF16861">
    <property type="entry name" value="Carbam_trans_C"/>
    <property type="match status" value="1"/>
</dbReference>
<dbReference type="PANTHER" id="PTHR34847:SF1">
    <property type="entry name" value="NODULATION PROTEIN U"/>
    <property type="match status" value="1"/>
</dbReference>
<keyword evidence="4" id="KW-0808">Transferase</keyword>
<gene>
    <name evidence="4" type="primary">novN_1</name>
    <name evidence="4" type="ORF">ENSA5_23300</name>
</gene>
<dbReference type="RefSeq" id="WP_106391748.1">
    <property type="nucleotide sequence ID" value="NZ_PVNK01000119.1"/>
</dbReference>
<dbReference type="AlphaFoldDB" id="A0A2S9YBC1"/>
<accession>A0A2S9YBC1</accession>
<evidence type="ECO:0000313" key="5">
    <source>
        <dbReference type="Proteomes" id="UP000237968"/>
    </source>
</evidence>
<dbReference type="PANTHER" id="PTHR34847">
    <property type="entry name" value="NODULATION PROTEIN U"/>
    <property type="match status" value="1"/>
</dbReference>
<dbReference type="InterPro" id="IPR003696">
    <property type="entry name" value="Carbtransf_dom"/>
</dbReference>
<dbReference type="Gene3D" id="3.30.420.40">
    <property type="match status" value="2"/>
</dbReference>